<sequence length="66" mass="7651">PVFTGGGKLNERMAEFSVDKYNCRLIVEDDGQGFERDPFHHPSLYALRIMRERAEFKLIGLITEHV</sequence>
<dbReference type="EMBL" id="JBHSHC010000042">
    <property type="protein sequence ID" value="MFC4767026.1"/>
    <property type="molecule type" value="Genomic_DNA"/>
</dbReference>
<feature type="non-terminal residue" evidence="1">
    <location>
        <position position="1"/>
    </location>
</feature>
<proteinExistence type="predicted"/>
<organism evidence="1 2">
    <name type="scientific">Effusibacillus consociatus</name>
    <dbReference type="NCBI Taxonomy" id="1117041"/>
    <lineage>
        <taxon>Bacteria</taxon>
        <taxon>Bacillati</taxon>
        <taxon>Bacillota</taxon>
        <taxon>Bacilli</taxon>
        <taxon>Bacillales</taxon>
        <taxon>Alicyclobacillaceae</taxon>
        <taxon>Effusibacillus</taxon>
    </lineage>
</organism>
<accession>A0ABV9PXP8</accession>
<evidence type="ECO:0000313" key="2">
    <source>
        <dbReference type="Proteomes" id="UP001596002"/>
    </source>
</evidence>
<keyword evidence="2" id="KW-1185">Reference proteome</keyword>
<name>A0ABV9PXP8_9BACL</name>
<gene>
    <name evidence="1" type="ORF">ACFO8Q_06550</name>
</gene>
<protein>
    <submittedName>
        <fullName evidence="1">Uncharacterized protein</fullName>
    </submittedName>
</protein>
<reference evidence="2" key="1">
    <citation type="journal article" date="2019" name="Int. J. Syst. Evol. Microbiol.">
        <title>The Global Catalogue of Microorganisms (GCM) 10K type strain sequencing project: providing services to taxonomists for standard genome sequencing and annotation.</title>
        <authorList>
            <consortium name="The Broad Institute Genomics Platform"/>
            <consortium name="The Broad Institute Genome Sequencing Center for Infectious Disease"/>
            <person name="Wu L."/>
            <person name="Ma J."/>
        </authorList>
    </citation>
    <scope>NUCLEOTIDE SEQUENCE [LARGE SCALE GENOMIC DNA]</scope>
    <source>
        <strain evidence="2">WYCCWR 12678</strain>
    </source>
</reference>
<comment type="caution">
    <text evidence="1">The sequence shown here is derived from an EMBL/GenBank/DDBJ whole genome shotgun (WGS) entry which is preliminary data.</text>
</comment>
<evidence type="ECO:0000313" key="1">
    <source>
        <dbReference type="EMBL" id="MFC4767026.1"/>
    </source>
</evidence>
<dbReference type="Proteomes" id="UP001596002">
    <property type="component" value="Unassembled WGS sequence"/>
</dbReference>